<dbReference type="GO" id="GO:0016491">
    <property type="term" value="F:oxidoreductase activity"/>
    <property type="evidence" value="ECO:0007669"/>
    <property type="project" value="InterPro"/>
</dbReference>
<dbReference type="InterPro" id="IPR000866">
    <property type="entry name" value="AhpC/TSA"/>
</dbReference>
<gene>
    <name evidence="2" type="ORF">K8V08_05670</name>
</gene>
<dbReference type="SUPFAM" id="SSF52833">
    <property type="entry name" value="Thioredoxin-like"/>
    <property type="match status" value="1"/>
</dbReference>
<dbReference type="InterPro" id="IPR013766">
    <property type="entry name" value="Thioredoxin_domain"/>
</dbReference>
<dbReference type="AlphaFoldDB" id="A0A921MD14"/>
<feature type="domain" description="Thioredoxin" evidence="1">
    <location>
        <begin position="5"/>
        <end position="148"/>
    </location>
</feature>
<dbReference type="Gene3D" id="3.40.30.10">
    <property type="entry name" value="Glutaredoxin"/>
    <property type="match status" value="1"/>
</dbReference>
<dbReference type="Proteomes" id="UP000784435">
    <property type="component" value="Unassembled WGS sequence"/>
</dbReference>
<sequence length="148" mass="16233">MIHRVPTDLVLPAHTGEDVVVGPSGLSSRALLVFIPYAFTPVCGSELRSLAQLAPRLEEAGTEPFVVSCDTKYTLRAWAQDELGEQWDVVPLLSDFWPHGDAARQCGVFDERRGGPRRIALLVEGDGTVVDEESTDFGRPRDLGRFLA</sequence>
<dbReference type="GO" id="GO:0016209">
    <property type="term" value="F:antioxidant activity"/>
    <property type="evidence" value="ECO:0007669"/>
    <property type="project" value="InterPro"/>
</dbReference>
<organism evidence="2 3">
    <name type="scientific">Brevibacterium senegalense</name>
    <dbReference type="NCBI Taxonomy" id="1033736"/>
    <lineage>
        <taxon>Bacteria</taxon>
        <taxon>Bacillati</taxon>
        <taxon>Actinomycetota</taxon>
        <taxon>Actinomycetes</taxon>
        <taxon>Micrococcales</taxon>
        <taxon>Brevibacteriaceae</taxon>
        <taxon>Brevibacterium</taxon>
    </lineage>
</organism>
<evidence type="ECO:0000259" key="1">
    <source>
        <dbReference type="PROSITE" id="PS51352"/>
    </source>
</evidence>
<evidence type="ECO:0000313" key="3">
    <source>
        <dbReference type="Proteomes" id="UP000784435"/>
    </source>
</evidence>
<dbReference type="PROSITE" id="PS51352">
    <property type="entry name" value="THIOREDOXIN_2"/>
    <property type="match status" value="1"/>
</dbReference>
<reference evidence="2" key="2">
    <citation type="submission" date="2021-09" db="EMBL/GenBank/DDBJ databases">
        <authorList>
            <person name="Gilroy R."/>
        </authorList>
    </citation>
    <scope>NUCLEOTIDE SEQUENCE</scope>
    <source>
        <strain evidence="2">ChiGjej5B5-7349</strain>
    </source>
</reference>
<name>A0A921MD14_9MICO</name>
<reference evidence="2" key="1">
    <citation type="journal article" date="2021" name="PeerJ">
        <title>Extensive microbial diversity within the chicken gut microbiome revealed by metagenomics and culture.</title>
        <authorList>
            <person name="Gilroy R."/>
            <person name="Ravi A."/>
            <person name="Getino M."/>
            <person name="Pursley I."/>
            <person name="Horton D.L."/>
            <person name="Alikhan N.F."/>
            <person name="Baker D."/>
            <person name="Gharbi K."/>
            <person name="Hall N."/>
            <person name="Watson M."/>
            <person name="Adriaenssens E.M."/>
            <person name="Foster-Nyarko E."/>
            <person name="Jarju S."/>
            <person name="Secka A."/>
            <person name="Antonio M."/>
            <person name="Oren A."/>
            <person name="Chaudhuri R.R."/>
            <person name="La Ragione R."/>
            <person name="Hildebrand F."/>
            <person name="Pallen M.J."/>
        </authorList>
    </citation>
    <scope>NUCLEOTIDE SEQUENCE</scope>
    <source>
        <strain evidence="2">ChiGjej5B5-7349</strain>
    </source>
</reference>
<proteinExistence type="predicted"/>
<accession>A0A921MD14</accession>
<dbReference type="EMBL" id="DYUK01000119">
    <property type="protein sequence ID" value="HJG79880.1"/>
    <property type="molecule type" value="Genomic_DNA"/>
</dbReference>
<evidence type="ECO:0000313" key="2">
    <source>
        <dbReference type="EMBL" id="HJG79880.1"/>
    </source>
</evidence>
<dbReference type="Pfam" id="PF00578">
    <property type="entry name" value="AhpC-TSA"/>
    <property type="match status" value="1"/>
</dbReference>
<comment type="caution">
    <text evidence="2">The sequence shown here is derived from an EMBL/GenBank/DDBJ whole genome shotgun (WGS) entry which is preliminary data.</text>
</comment>
<dbReference type="InterPro" id="IPR036249">
    <property type="entry name" value="Thioredoxin-like_sf"/>
</dbReference>
<protein>
    <submittedName>
        <fullName evidence="2">Redoxin domain-containing protein</fullName>
    </submittedName>
</protein>